<dbReference type="EMBL" id="KB295990">
    <property type="protein sequence ID" value="ELU12408.1"/>
    <property type="molecule type" value="Genomic_DNA"/>
</dbReference>
<evidence type="ECO:0000313" key="4">
    <source>
        <dbReference type="EMBL" id="ELU12408.1"/>
    </source>
</evidence>
<keyword evidence="1" id="KW-0175">Coiled coil</keyword>
<evidence type="ECO:0000313" key="5">
    <source>
        <dbReference type="EnsemblMetazoa" id="CapteP192180"/>
    </source>
</evidence>
<dbReference type="OrthoDB" id="6083817at2759"/>
<dbReference type="HOGENOM" id="CLU_693066_0_0_1"/>
<evidence type="ECO:0000313" key="6">
    <source>
        <dbReference type="Proteomes" id="UP000014760"/>
    </source>
</evidence>
<protein>
    <recommendedName>
        <fullName evidence="3">Apple domain-containing protein</fullName>
    </recommendedName>
</protein>
<proteinExistence type="predicted"/>
<feature type="region of interest" description="Disordered" evidence="2">
    <location>
        <begin position="377"/>
        <end position="398"/>
    </location>
</feature>
<gene>
    <name evidence="4" type="ORF">CAPTEDRAFT_192180</name>
</gene>
<dbReference type="InterPro" id="IPR003609">
    <property type="entry name" value="Pan_app"/>
</dbReference>
<dbReference type="AlphaFoldDB" id="R7V0P1"/>
<organism evidence="4">
    <name type="scientific">Capitella teleta</name>
    <name type="common">Polychaete worm</name>
    <dbReference type="NCBI Taxonomy" id="283909"/>
    <lineage>
        <taxon>Eukaryota</taxon>
        <taxon>Metazoa</taxon>
        <taxon>Spiralia</taxon>
        <taxon>Lophotrochozoa</taxon>
        <taxon>Annelida</taxon>
        <taxon>Polychaeta</taxon>
        <taxon>Sedentaria</taxon>
        <taxon>Scolecida</taxon>
        <taxon>Capitellidae</taxon>
        <taxon>Capitella</taxon>
    </lineage>
</organism>
<reference evidence="5" key="3">
    <citation type="submission" date="2015-06" db="UniProtKB">
        <authorList>
            <consortium name="EnsemblMetazoa"/>
        </authorList>
    </citation>
    <scope>IDENTIFICATION</scope>
</reference>
<evidence type="ECO:0000256" key="1">
    <source>
        <dbReference type="SAM" id="Coils"/>
    </source>
</evidence>
<sequence>MGGVRQGVAIKGKNFKIEPRSVTLAECQQRCLDESCCKSIDYATSFHRCYLNNIDSMDASESLENYKDFQFSDKKCTEARCMTLSFIFILCYYFFLSGEGGGVKKVSSSCVNMKFILALGVLAACLDHGRIFLGAPNVFRNSSYTKNFREHRSAIGLETVTDGITKTIPVLIDSFITPIEELSKQGKDDIIRMIVTARESRTTEPAPHEDDARAMREAMSTLMECTQALRDEIKELRNQVKTLQEQMDGKNEVQASDTIPLLTSSTPLMSQVITTTLKTTLYDEKFKSDLILSNVTEEEFDARTFRSRFEEARQQSDNLKKMRMRPSRTHEERAKITEKVKIAKTLNDEAKAAGTQHSFSVRDNCEIWKFEKSVEGKWKSVKDWREPNTERSRTFSGN</sequence>
<feature type="domain" description="Apple" evidence="3">
    <location>
        <begin position="4"/>
        <end position="76"/>
    </location>
</feature>
<accession>R7V0P1</accession>
<dbReference type="Gene3D" id="3.50.4.10">
    <property type="entry name" value="Hepatocyte Growth Factor"/>
    <property type="match status" value="1"/>
</dbReference>
<reference evidence="4 6" key="2">
    <citation type="journal article" date="2013" name="Nature">
        <title>Insights into bilaterian evolution from three spiralian genomes.</title>
        <authorList>
            <person name="Simakov O."/>
            <person name="Marletaz F."/>
            <person name="Cho S.J."/>
            <person name="Edsinger-Gonzales E."/>
            <person name="Havlak P."/>
            <person name="Hellsten U."/>
            <person name="Kuo D.H."/>
            <person name="Larsson T."/>
            <person name="Lv J."/>
            <person name="Arendt D."/>
            <person name="Savage R."/>
            <person name="Osoegawa K."/>
            <person name="de Jong P."/>
            <person name="Grimwood J."/>
            <person name="Chapman J.A."/>
            <person name="Shapiro H."/>
            <person name="Aerts A."/>
            <person name="Otillar R.P."/>
            <person name="Terry A.Y."/>
            <person name="Boore J.L."/>
            <person name="Grigoriev I.V."/>
            <person name="Lindberg D.R."/>
            <person name="Seaver E.C."/>
            <person name="Weisblat D.A."/>
            <person name="Putnam N.H."/>
            <person name="Rokhsar D.S."/>
        </authorList>
    </citation>
    <scope>NUCLEOTIDE SEQUENCE</scope>
    <source>
        <strain evidence="4 6">I ESC-2004</strain>
    </source>
</reference>
<name>R7V0P1_CAPTE</name>
<feature type="coiled-coil region" evidence="1">
    <location>
        <begin position="219"/>
        <end position="253"/>
    </location>
</feature>
<dbReference type="EnsemblMetazoa" id="CapteT192180">
    <property type="protein sequence ID" value="CapteP192180"/>
    <property type="gene ID" value="CapteG192180"/>
</dbReference>
<dbReference type="Pfam" id="PF00024">
    <property type="entry name" value="PAN_1"/>
    <property type="match status" value="1"/>
</dbReference>
<dbReference type="PROSITE" id="PS50948">
    <property type="entry name" value="PAN"/>
    <property type="match status" value="1"/>
</dbReference>
<evidence type="ECO:0000256" key="2">
    <source>
        <dbReference type="SAM" id="MobiDB-lite"/>
    </source>
</evidence>
<reference evidence="6" key="1">
    <citation type="submission" date="2012-12" db="EMBL/GenBank/DDBJ databases">
        <authorList>
            <person name="Hellsten U."/>
            <person name="Grimwood J."/>
            <person name="Chapman J.A."/>
            <person name="Shapiro H."/>
            <person name="Aerts A."/>
            <person name="Otillar R.P."/>
            <person name="Terry A.Y."/>
            <person name="Boore J.L."/>
            <person name="Simakov O."/>
            <person name="Marletaz F."/>
            <person name="Cho S.-J."/>
            <person name="Edsinger-Gonzales E."/>
            <person name="Havlak P."/>
            <person name="Kuo D.-H."/>
            <person name="Larsson T."/>
            <person name="Lv J."/>
            <person name="Arendt D."/>
            <person name="Savage R."/>
            <person name="Osoegawa K."/>
            <person name="de Jong P."/>
            <person name="Lindberg D.R."/>
            <person name="Seaver E.C."/>
            <person name="Weisblat D.A."/>
            <person name="Putnam N.H."/>
            <person name="Grigoriev I.V."/>
            <person name="Rokhsar D.S."/>
        </authorList>
    </citation>
    <scope>NUCLEOTIDE SEQUENCE</scope>
    <source>
        <strain evidence="6">I ESC-2004</strain>
    </source>
</reference>
<evidence type="ECO:0000259" key="3">
    <source>
        <dbReference type="PROSITE" id="PS50948"/>
    </source>
</evidence>
<keyword evidence="6" id="KW-1185">Reference proteome</keyword>
<dbReference type="EMBL" id="AMQN01019600">
    <property type="status" value="NOT_ANNOTATED_CDS"/>
    <property type="molecule type" value="Genomic_DNA"/>
</dbReference>
<dbReference type="SUPFAM" id="SSF57414">
    <property type="entry name" value="Hairpin loop containing domain-like"/>
    <property type="match status" value="1"/>
</dbReference>
<dbReference type="Proteomes" id="UP000014760">
    <property type="component" value="Unassembled WGS sequence"/>
</dbReference>